<organism evidence="5 6">
    <name type="scientific">Desulfotignum phosphitoxidans DSM 13687</name>
    <dbReference type="NCBI Taxonomy" id="1286635"/>
    <lineage>
        <taxon>Bacteria</taxon>
        <taxon>Pseudomonadati</taxon>
        <taxon>Thermodesulfobacteriota</taxon>
        <taxon>Desulfobacteria</taxon>
        <taxon>Desulfobacterales</taxon>
        <taxon>Desulfobacteraceae</taxon>
        <taxon>Desulfotignum</taxon>
    </lineage>
</organism>
<dbReference type="EMBL" id="APJX01000018">
    <property type="protein sequence ID" value="EMS77282.1"/>
    <property type="molecule type" value="Genomic_DNA"/>
</dbReference>
<feature type="transmembrane region" description="Helical" evidence="4">
    <location>
        <begin position="359"/>
        <end position="377"/>
    </location>
</feature>
<dbReference type="PANTHER" id="PTHR11360">
    <property type="entry name" value="MONOCARBOXYLATE TRANSPORTER"/>
    <property type="match status" value="1"/>
</dbReference>
<feature type="transmembrane region" description="Helical" evidence="4">
    <location>
        <begin position="164"/>
        <end position="185"/>
    </location>
</feature>
<sequence length="401" mass="42467">MRYLILVSAVIMQMCLGATYSWSVYVQPLRDITGLAQGPVQGPFTVFYFVFPFTMMLAGGWLPRIGPRISAMAGGLLFGGGWILAGLGSHHFFFTILGIGGLAGIGAGMAYIVPIAVCIRWFPKSKGLVTGIAVAGFGGGAALVSQAGGFLITRLGYTPFQTFFVFGILFLCLVGVAGSVMRFPASETKPRSRSMLRPGQVLGHANFKLLYLAMFMGLAAGFAVNANLKEIFHNTGDTAQIGITAVSLFALANAAGRVIWGMIFDRISAASAIQANLICQALVLAATPLLAASVPGFWAFALFTGFNYGGVLVIYVSSAARSWGSEHVSRVYGWLFTANIPAALSPILAGFMFDRFHDFTPALGGLALLLAVTAVLIRYQTKRINDRITPISADCPCCPGG</sequence>
<feature type="transmembrane region" description="Helical" evidence="4">
    <location>
        <begin position="69"/>
        <end position="87"/>
    </location>
</feature>
<evidence type="ECO:0000256" key="3">
    <source>
        <dbReference type="ARBA" id="ARBA00023136"/>
    </source>
</evidence>
<keyword evidence="3 4" id="KW-0472">Membrane</keyword>
<keyword evidence="1 4" id="KW-0812">Transmembrane</keyword>
<name>S0FZA5_9BACT</name>
<feature type="transmembrane region" description="Helical" evidence="4">
    <location>
        <begin position="272"/>
        <end position="291"/>
    </location>
</feature>
<dbReference type="Gene3D" id="1.20.1250.20">
    <property type="entry name" value="MFS general substrate transporter like domains"/>
    <property type="match status" value="2"/>
</dbReference>
<keyword evidence="2 4" id="KW-1133">Transmembrane helix</keyword>
<dbReference type="OrthoDB" id="9793415at2"/>
<protein>
    <submittedName>
        <fullName evidence="5">Oxalate/formate antiporter, major facilitator superfamily MFS_1</fullName>
    </submittedName>
</protein>
<feature type="transmembrane region" description="Helical" evidence="4">
    <location>
        <begin position="331"/>
        <end position="353"/>
    </location>
</feature>
<dbReference type="Pfam" id="PF07690">
    <property type="entry name" value="MFS_1"/>
    <property type="match status" value="1"/>
</dbReference>
<dbReference type="InterPro" id="IPR011701">
    <property type="entry name" value="MFS"/>
</dbReference>
<feature type="transmembrane region" description="Helical" evidence="4">
    <location>
        <begin position="238"/>
        <end position="260"/>
    </location>
</feature>
<feature type="transmembrane region" description="Helical" evidence="4">
    <location>
        <begin position="128"/>
        <end position="152"/>
    </location>
</feature>
<dbReference type="Proteomes" id="UP000014216">
    <property type="component" value="Unassembled WGS sequence"/>
</dbReference>
<evidence type="ECO:0000256" key="1">
    <source>
        <dbReference type="ARBA" id="ARBA00022692"/>
    </source>
</evidence>
<evidence type="ECO:0000256" key="2">
    <source>
        <dbReference type="ARBA" id="ARBA00022989"/>
    </source>
</evidence>
<feature type="transmembrane region" description="Helical" evidence="4">
    <location>
        <begin position="93"/>
        <end position="116"/>
    </location>
</feature>
<gene>
    <name evidence="5" type="ORF">Dpo_18c00200</name>
</gene>
<feature type="transmembrane region" description="Helical" evidence="4">
    <location>
        <begin position="297"/>
        <end position="319"/>
    </location>
</feature>
<dbReference type="SUPFAM" id="SSF103473">
    <property type="entry name" value="MFS general substrate transporter"/>
    <property type="match status" value="1"/>
</dbReference>
<dbReference type="GO" id="GO:0022857">
    <property type="term" value="F:transmembrane transporter activity"/>
    <property type="evidence" value="ECO:0007669"/>
    <property type="project" value="InterPro"/>
</dbReference>
<evidence type="ECO:0000313" key="6">
    <source>
        <dbReference type="Proteomes" id="UP000014216"/>
    </source>
</evidence>
<evidence type="ECO:0000256" key="4">
    <source>
        <dbReference type="SAM" id="Phobius"/>
    </source>
</evidence>
<dbReference type="AlphaFoldDB" id="S0FZA5"/>
<feature type="transmembrane region" description="Helical" evidence="4">
    <location>
        <begin position="41"/>
        <end position="62"/>
    </location>
</feature>
<dbReference type="InterPro" id="IPR036259">
    <property type="entry name" value="MFS_trans_sf"/>
</dbReference>
<comment type="caution">
    <text evidence="5">The sequence shown here is derived from an EMBL/GenBank/DDBJ whole genome shotgun (WGS) entry which is preliminary data.</text>
</comment>
<dbReference type="RefSeq" id="WP_006968735.1">
    <property type="nucleotide sequence ID" value="NZ_APJX01000018.1"/>
</dbReference>
<accession>S0FZA5</accession>
<reference evidence="5 6" key="1">
    <citation type="journal article" date="2013" name="Genome Announc.">
        <title>Draft Genome Sequence of Desulfotignum phosphitoxidans DSM 13687 Strain FiPS-3.</title>
        <authorList>
            <person name="Poehlein A."/>
            <person name="Daniel R."/>
            <person name="Simeonova D.D."/>
        </authorList>
    </citation>
    <scope>NUCLEOTIDE SEQUENCE [LARGE SCALE GENOMIC DNA]</scope>
    <source>
        <strain evidence="5 6">DSM 13687</strain>
    </source>
</reference>
<keyword evidence="6" id="KW-1185">Reference proteome</keyword>
<dbReference type="InterPro" id="IPR050327">
    <property type="entry name" value="Proton-linked_MCT"/>
</dbReference>
<feature type="transmembrane region" description="Helical" evidence="4">
    <location>
        <begin position="206"/>
        <end position="226"/>
    </location>
</feature>
<proteinExistence type="predicted"/>
<evidence type="ECO:0000313" key="5">
    <source>
        <dbReference type="EMBL" id="EMS77282.1"/>
    </source>
</evidence>